<feature type="non-terminal residue" evidence="1">
    <location>
        <position position="1"/>
    </location>
</feature>
<comment type="caution">
    <text evidence="1">The sequence shown here is derived from an EMBL/GenBank/DDBJ whole genome shotgun (WGS) entry which is preliminary data.</text>
</comment>
<dbReference type="EMBL" id="BDDD01000024">
    <property type="protein sequence ID" value="GAV57231.1"/>
    <property type="molecule type" value="Genomic_DNA"/>
</dbReference>
<organism evidence="1 2">
    <name type="scientific">Cephalotus follicularis</name>
    <name type="common">Albany pitcher plant</name>
    <dbReference type="NCBI Taxonomy" id="3775"/>
    <lineage>
        <taxon>Eukaryota</taxon>
        <taxon>Viridiplantae</taxon>
        <taxon>Streptophyta</taxon>
        <taxon>Embryophyta</taxon>
        <taxon>Tracheophyta</taxon>
        <taxon>Spermatophyta</taxon>
        <taxon>Magnoliopsida</taxon>
        <taxon>eudicotyledons</taxon>
        <taxon>Gunneridae</taxon>
        <taxon>Pentapetalae</taxon>
        <taxon>rosids</taxon>
        <taxon>fabids</taxon>
        <taxon>Oxalidales</taxon>
        <taxon>Cephalotaceae</taxon>
        <taxon>Cephalotus</taxon>
    </lineage>
</organism>
<sequence>KDCIGAIDGVHVPITINCKDQIPFIGRKGIHVHNVMAACKFDMLFTFSWVGSEGLAHDTRISYAVLHRVNINFSHPPQGNLRVKKIIYLILIASCLFFYC</sequence>
<dbReference type="Proteomes" id="UP000187406">
    <property type="component" value="Unassembled WGS sequence"/>
</dbReference>
<dbReference type="STRING" id="3775.A0A1Q3ANA3"/>
<protein>
    <submittedName>
        <fullName evidence="1">DDE_4 domain-containing protein</fullName>
    </submittedName>
</protein>
<dbReference type="OrthoDB" id="913184at2759"/>
<evidence type="ECO:0000313" key="2">
    <source>
        <dbReference type="Proteomes" id="UP000187406"/>
    </source>
</evidence>
<dbReference type="AlphaFoldDB" id="A0A1Q3ANA3"/>
<proteinExistence type="predicted"/>
<keyword evidence="2" id="KW-1185">Reference proteome</keyword>
<evidence type="ECO:0000313" key="1">
    <source>
        <dbReference type="EMBL" id="GAV57231.1"/>
    </source>
</evidence>
<dbReference type="InParanoid" id="A0A1Q3ANA3"/>
<gene>
    <name evidence="1" type="ORF">CFOL_v3_00769</name>
</gene>
<name>A0A1Q3ANA3_CEPFO</name>
<reference evidence="2" key="1">
    <citation type="submission" date="2016-04" db="EMBL/GenBank/DDBJ databases">
        <title>Cephalotus genome sequencing.</title>
        <authorList>
            <person name="Fukushima K."/>
            <person name="Hasebe M."/>
            <person name="Fang X."/>
        </authorList>
    </citation>
    <scope>NUCLEOTIDE SEQUENCE [LARGE SCALE GENOMIC DNA]</scope>
    <source>
        <strain evidence="2">cv. St1</strain>
    </source>
</reference>
<accession>A0A1Q3ANA3</accession>